<dbReference type="Gene3D" id="3.40.50.300">
    <property type="entry name" value="P-loop containing nucleotide triphosphate hydrolases"/>
    <property type="match status" value="1"/>
</dbReference>
<name>A0ABT1A0U9_9PSEU</name>
<dbReference type="InterPro" id="IPR003593">
    <property type="entry name" value="AAA+_ATPase"/>
</dbReference>
<keyword evidence="4 6" id="KW-0067">ATP-binding</keyword>
<evidence type="ECO:0000256" key="1">
    <source>
        <dbReference type="ARBA" id="ARBA00005417"/>
    </source>
</evidence>
<dbReference type="SMART" id="SM00382">
    <property type="entry name" value="AAA"/>
    <property type="match status" value="1"/>
</dbReference>
<dbReference type="PROSITE" id="PS50893">
    <property type="entry name" value="ABC_TRANSPORTER_2"/>
    <property type="match status" value="1"/>
</dbReference>
<proteinExistence type="inferred from homology"/>
<evidence type="ECO:0000256" key="4">
    <source>
        <dbReference type="ARBA" id="ARBA00022840"/>
    </source>
</evidence>
<dbReference type="InterPro" id="IPR003439">
    <property type="entry name" value="ABC_transporter-like_ATP-bd"/>
</dbReference>
<keyword evidence="3" id="KW-0547">Nucleotide-binding</keyword>
<dbReference type="SUPFAM" id="SSF52540">
    <property type="entry name" value="P-loop containing nucleoside triphosphate hydrolases"/>
    <property type="match status" value="1"/>
</dbReference>
<evidence type="ECO:0000256" key="3">
    <source>
        <dbReference type="ARBA" id="ARBA00022741"/>
    </source>
</evidence>
<dbReference type="PANTHER" id="PTHR43335">
    <property type="entry name" value="ABC TRANSPORTER, ATP-BINDING PROTEIN"/>
    <property type="match status" value="1"/>
</dbReference>
<evidence type="ECO:0000256" key="2">
    <source>
        <dbReference type="ARBA" id="ARBA00022448"/>
    </source>
</evidence>
<protein>
    <submittedName>
        <fullName evidence="6">ABC transporter ATP-binding protein</fullName>
    </submittedName>
</protein>
<reference evidence="6" key="1">
    <citation type="submission" date="2021-04" db="EMBL/GenBank/DDBJ databases">
        <title>Pseudonocardia sp. nov., isolated from sandy soil of mangrove forest.</title>
        <authorList>
            <person name="Zan Z."/>
            <person name="Huang R."/>
            <person name="Liu W."/>
        </authorList>
    </citation>
    <scope>NUCLEOTIDE SEQUENCE</scope>
    <source>
        <strain evidence="6">S2-4</strain>
    </source>
</reference>
<keyword evidence="7" id="KW-1185">Reference proteome</keyword>
<organism evidence="6 7">
    <name type="scientific">Pseudonocardia humida</name>
    <dbReference type="NCBI Taxonomy" id="2800819"/>
    <lineage>
        <taxon>Bacteria</taxon>
        <taxon>Bacillati</taxon>
        <taxon>Actinomycetota</taxon>
        <taxon>Actinomycetes</taxon>
        <taxon>Pseudonocardiales</taxon>
        <taxon>Pseudonocardiaceae</taxon>
        <taxon>Pseudonocardia</taxon>
    </lineage>
</organism>
<sequence length="316" mass="31883">MAEVVGAAGLAKSYPSGVRAVAGVDLDIGRGEVYGVVGLNGAGKSTLFRLLLGLARPTEGIVRVFGGPPGTAAGRVGAMTETGGFYPHLTGRQNVALMARLGGLGRGPGMADAVQEALVAAGLADRADRRFGEYSLGMRQRVGLAVALCGHRELLVLDEPTNGLDPAGIAEVRGLVRERVDAGATVLLASHLLTEVEQVCDRVGLLHRGRLVAEGPPGELAARVGGLLVRAEPAAAAIGLLRAHPAVREVEADGAVLRVAAPPAQAAELNRALVAAGVAVHELRPAGGGLEAVLLRAGLLEADASAGGIGAEEVPA</sequence>
<keyword evidence="2" id="KW-0813">Transport</keyword>
<evidence type="ECO:0000313" key="7">
    <source>
        <dbReference type="Proteomes" id="UP001165283"/>
    </source>
</evidence>
<evidence type="ECO:0000313" key="6">
    <source>
        <dbReference type="EMBL" id="MCO1656619.1"/>
    </source>
</evidence>
<dbReference type="RefSeq" id="WP_252439499.1">
    <property type="nucleotide sequence ID" value="NZ_JAGSOV010000035.1"/>
</dbReference>
<accession>A0ABT1A0U9</accession>
<dbReference type="GO" id="GO:0005524">
    <property type="term" value="F:ATP binding"/>
    <property type="evidence" value="ECO:0007669"/>
    <property type="project" value="UniProtKB-KW"/>
</dbReference>
<comment type="caution">
    <text evidence="6">The sequence shown here is derived from an EMBL/GenBank/DDBJ whole genome shotgun (WGS) entry which is preliminary data.</text>
</comment>
<evidence type="ECO:0000259" key="5">
    <source>
        <dbReference type="PROSITE" id="PS50893"/>
    </source>
</evidence>
<dbReference type="InterPro" id="IPR017871">
    <property type="entry name" value="ABC_transporter-like_CS"/>
</dbReference>
<dbReference type="PROSITE" id="PS00211">
    <property type="entry name" value="ABC_TRANSPORTER_1"/>
    <property type="match status" value="1"/>
</dbReference>
<dbReference type="Proteomes" id="UP001165283">
    <property type="component" value="Unassembled WGS sequence"/>
</dbReference>
<comment type="similarity">
    <text evidence="1">Belongs to the ABC transporter superfamily.</text>
</comment>
<feature type="domain" description="ABC transporter" evidence="5">
    <location>
        <begin position="5"/>
        <end position="233"/>
    </location>
</feature>
<dbReference type="Pfam" id="PF00005">
    <property type="entry name" value="ABC_tran"/>
    <property type="match status" value="1"/>
</dbReference>
<dbReference type="PANTHER" id="PTHR43335:SF4">
    <property type="entry name" value="ABC TRANSPORTER, ATP-BINDING PROTEIN"/>
    <property type="match status" value="1"/>
</dbReference>
<dbReference type="InterPro" id="IPR027417">
    <property type="entry name" value="P-loop_NTPase"/>
</dbReference>
<dbReference type="EMBL" id="JAGSOV010000035">
    <property type="protein sequence ID" value="MCO1656619.1"/>
    <property type="molecule type" value="Genomic_DNA"/>
</dbReference>
<gene>
    <name evidence="6" type="ORF">KDL28_16295</name>
</gene>